<dbReference type="AlphaFoldDB" id="A0A3D9I649"/>
<organism evidence="1 2">
    <name type="scientific">Cohnella lupini</name>
    <dbReference type="NCBI Taxonomy" id="1294267"/>
    <lineage>
        <taxon>Bacteria</taxon>
        <taxon>Bacillati</taxon>
        <taxon>Bacillota</taxon>
        <taxon>Bacilli</taxon>
        <taxon>Bacillales</taxon>
        <taxon>Paenibacillaceae</taxon>
        <taxon>Cohnella</taxon>
    </lineage>
</organism>
<accession>A0A3D9I649</accession>
<reference evidence="1 2" key="1">
    <citation type="submission" date="2018-07" db="EMBL/GenBank/DDBJ databases">
        <title>Genomic Encyclopedia of Type Strains, Phase III (KMG-III): the genomes of soil and plant-associated and newly described type strains.</title>
        <authorList>
            <person name="Whitman W."/>
        </authorList>
    </citation>
    <scope>NUCLEOTIDE SEQUENCE [LARGE SCALE GENOMIC DNA]</scope>
    <source>
        <strain evidence="1 2">CECT 8236</strain>
    </source>
</reference>
<evidence type="ECO:0000313" key="1">
    <source>
        <dbReference type="EMBL" id="RED57161.1"/>
    </source>
</evidence>
<protein>
    <submittedName>
        <fullName evidence="1">Uncharacterized protein</fullName>
    </submittedName>
</protein>
<dbReference type="EMBL" id="QRDY01000011">
    <property type="protein sequence ID" value="RED57161.1"/>
    <property type="molecule type" value="Genomic_DNA"/>
</dbReference>
<keyword evidence="2" id="KW-1185">Reference proteome</keyword>
<gene>
    <name evidence="1" type="ORF">DFP95_11175</name>
</gene>
<sequence length="101" mass="11152">MQKGILPWAYRIEPVPEEDALLICPICNALSPLEISCPDCGSAAEDEGRWSDWSGPYAPYEPAQLSAQGTLEIAIEVICQHAVRCIDCHRPFTADITAWHV</sequence>
<evidence type="ECO:0000313" key="2">
    <source>
        <dbReference type="Proteomes" id="UP000256869"/>
    </source>
</evidence>
<comment type="caution">
    <text evidence="1">The sequence shown here is derived from an EMBL/GenBank/DDBJ whole genome shotgun (WGS) entry which is preliminary data.</text>
</comment>
<dbReference type="Proteomes" id="UP000256869">
    <property type="component" value="Unassembled WGS sequence"/>
</dbReference>
<proteinExistence type="predicted"/>
<name>A0A3D9I649_9BACL</name>